<gene>
    <name evidence="1" type="ORF">QVD17_39844</name>
</gene>
<dbReference type="AlphaFoldDB" id="A0AAD8JRI2"/>
<reference evidence="1" key="1">
    <citation type="journal article" date="2023" name="bioRxiv">
        <title>Improved chromosome-level genome assembly for marigold (Tagetes erecta).</title>
        <authorList>
            <person name="Jiang F."/>
            <person name="Yuan L."/>
            <person name="Wang S."/>
            <person name="Wang H."/>
            <person name="Xu D."/>
            <person name="Wang A."/>
            <person name="Fan W."/>
        </authorList>
    </citation>
    <scope>NUCLEOTIDE SEQUENCE</scope>
    <source>
        <strain evidence="1">WSJ</strain>
        <tissue evidence="1">Leaf</tissue>
    </source>
</reference>
<comment type="caution">
    <text evidence="1">The sequence shown here is derived from an EMBL/GenBank/DDBJ whole genome shotgun (WGS) entry which is preliminary data.</text>
</comment>
<dbReference type="Proteomes" id="UP001229421">
    <property type="component" value="Unassembled WGS sequence"/>
</dbReference>
<name>A0AAD8JRI2_TARER</name>
<proteinExistence type="predicted"/>
<protein>
    <submittedName>
        <fullName evidence="1">Uncharacterized protein</fullName>
    </submittedName>
</protein>
<dbReference type="EMBL" id="JAUHHV010000011">
    <property type="protein sequence ID" value="KAK1408209.1"/>
    <property type="molecule type" value="Genomic_DNA"/>
</dbReference>
<accession>A0AAD8JRI2</accession>
<evidence type="ECO:0000313" key="2">
    <source>
        <dbReference type="Proteomes" id="UP001229421"/>
    </source>
</evidence>
<evidence type="ECO:0000313" key="1">
    <source>
        <dbReference type="EMBL" id="KAK1408209.1"/>
    </source>
</evidence>
<organism evidence="1 2">
    <name type="scientific">Tagetes erecta</name>
    <name type="common">African marigold</name>
    <dbReference type="NCBI Taxonomy" id="13708"/>
    <lineage>
        <taxon>Eukaryota</taxon>
        <taxon>Viridiplantae</taxon>
        <taxon>Streptophyta</taxon>
        <taxon>Embryophyta</taxon>
        <taxon>Tracheophyta</taxon>
        <taxon>Spermatophyta</taxon>
        <taxon>Magnoliopsida</taxon>
        <taxon>eudicotyledons</taxon>
        <taxon>Gunneridae</taxon>
        <taxon>Pentapetalae</taxon>
        <taxon>asterids</taxon>
        <taxon>campanulids</taxon>
        <taxon>Asterales</taxon>
        <taxon>Asteraceae</taxon>
        <taxon>Asteroideae</taxon>
        <taxon>Heliantheae alliance</taxon>
        <taxon>Tageteae</taxon>
        <taxon>Tagetes</taxon>
    </lineage>
</organism>
<keyword evidence="2" id="KW-1185">Reference proteome</keyword>
<sequence length="81" mass="9378">MSEAEEDKWLNSILMPEMDQLPVMMTVDGFSTTFDHFISSPHRQYLSDDNTNNELNYGDDTRATFTSSHLLLSVLEKRAEY</sequence>